<dbReference type="AlphaFoldDB" id="A0A2G7T976"/>
<dbReference type="Gene3D" id="3.40.50.20">
    <property type="match status" value="1"/>
</dbReference>
<sequence length="233" mass="24895">MKKLFIIGAGGFGREVLTLAIESYGYQREWMIAGFLDSRKEILNEFSAGYESLPYPAPASEQTRTRYAMNHGVVGDPLTYEVQSDDLFVCALGDPVQRKKYTENILRQGGQFIRLVHELAAPSAHSSIAPGCILAPHATLSPNARLGHFVTVSNFTAIAHDVRVGDWTSIGAHCMVAGNARIGEGVQIHPGSIITAKAVIGDGVVVAAGSVVFGKIPAGITVMGNPAKRFCWG</sequence>
<protein>
    <submittedName>
        <fullName evidence="3">Sugar acetyltransferase</fullName>
    </submittedName>
</protein>
<dbReference type="InterPro" id="IPR050179">
    <property type="entry name" value="Trans_hexapeptide_repeat"/>
</dbReference>
<name>A0A2G7T976_9FLAO</name>
<dbReference type="GO" id="GO:0016740">
    <property type="term" value="F:transferase activity"/>
    <property type="evidence" value="ECO:0007669"/>
    <property type="project" value="UniProtKB-KW"/>
</dbReference>
<dbReference type="InterPro" id="IPR001451">
    <property type="entry name" value="Hexapep"/>
</dbReference>
<keyword evidence="3" id="KW-0808">Transferase</keyword>
<accession>A0A2G7T976</accession>
<organism evidence="3">
    <name type="scientific">Chryseobacterium sp. B5</name>
    <dbReference type="NCBI Taxonomy" id="2050562"/>
    <lineage>
        <taxon>Bacteria</taxon>
        <taxon>Pseudomonadati</taxon>
        <taxon>Bacteroidota</taxon>
        <taxon>Flavobacteriia</taxon>
        <taxon>Flavobacteriales</taxon>
        <taxon>Weeksellaceae</taxon>
        <taxon>Chryseobacterium group</taxon>
        <taxon>Chryseobacterium</taxon>
    </lineage>
</organism>
<dbReference type="SUPFAM" id="SSF51161">
    <property type="entry name" value="Trimeric LpxA-like enzymes"/>
    <property type="match status" value="1"/>
</dbReference>
<dbReference type="InterPro" id="IPR041561">
    <property type="entry name" value="PglD_N"/>
</dbReference>
<reference evidence="3" key="1">
    <citation type="submission" date="2017-10" db="EMBL/GenBank/DDBJ databases">
        <title>Chryseobacterium sp. B5 is a hydrocarbonoclastic and plant growth promoting bacterium.</title>
        <authorList>
            <person name="Thijs S."/>
            <person name="Gkorezis P."/>
            <person name="Van Hamme J."/>
        </authorList>
    </citation>
    <scope>NUCLEOTIDE SEQUENCE</scope>
    <source>
        <strain evidence="3">B5</strain>
    </source>
</reference>
<dbReference type="InterPro" id="IPR011004">
    <property type="entry name" value="Trimer_LpxA-like_sf"/>
</dbReference>
<dbReference type="Pfam" id="PF00132">
    <property type="entry name" value="Hexapep"/>
    <property type="match status" value="1"/>
</dbReference>
<dbReference type="Pfam" id="PF17836">
    <property type="entry name" value="PglD_N"/>
    <property type="match status" value="1"/>
</dbReference>
<feature type="domain" description="PglD N-terminal" evidence="2">
    <location>
        <begin position="3"/>
        <end position="53"/>
    </location>
</feature>
<dbReference type="Gene3D" id="2.160.10.10">
    <property type="entry name" value="Hexapeptide repeat proteins"/>
    <property type="match status" value="1"/>
</dbReference>
<evidence type="ECO:0000256" key="1">
    <source>
        <dbReference type="ARBA" id="ARBA00007274"/>
    </source>
</evidence>
<dbReference type="EMBL" id="PEKC01000018">
    <property type="protein sequence ID" value="PII36450.1"/>
    <property type="molecule type" value="Genomic_DNA"/>
</dbReference>
<evidence type="ECO:0000313" key="3">
    <source>
        <dbReference type="EMBL" id="PII36450.1"/>
    </source>
</evidence>
<comment type="similarity">
    <text evidence="1">Belongs to the transferase hexapeptide repeat family.</text>
</comment>
<gene>
    <name evidence="3" type="ORF">CTI11_07410</name>
</gene>
<comment type="caution">
    <text evidence="3">The sequence shown here is derived from an EMBL/GenBank/DDBJ whole genome shotgun (WGS) entry which is preliminary data.</text>
</comment>
<evidence type="ECO:0000259" key="2">
    <source>
        <dbReference type="Pfam" id="PF17836"/>
    </source>
</evidence>
<dbReference type="PANTHER" id="PTHR43300">
    <property type="entry name" value="ACETYLTRANSFERASE"/>
    <property type="match status" value="1"/>
</dbReference>
<proteinExistence type="inferred from homology"/>
<dbReference type="PANTHER" id="PTHR43300:SF7">
    <property type="entry name" value="UDP-N-ACETYLBACILLOSAMINE N-ACETYLTRANSFERASE"/>
    <property type="match status" value="1"/>
</dbReference>